<dbReference type="EMBL" id="GBXM01085654">
    <property type="protein sequence ID" value="JAH22923.1"/>
    <property type="molecule type" value="Transcribed_RNA"/>
</dbReference>
<dbReference type="AlphaFoldDB" id="A0A0E9QLZ6"/>
<accession>A0A0E9QLZ6</accession>
<reference evidence="1" key="2">
    <citation type="journal article" date="2015" name="Fish Shellfish Immunol.">
        <title>Early steps in the European eel (Anguilla anguilla)-Vibrio vulnificus interaction in the gills: Role of the RtxA13 toxin.</title>
        <authorList>
            <person name="Callol A."/>
            <person name="Pajuelo D."/>
            <person name="Ebbesson L."/>
            <person name="Teles M."/>
            <person name="MacKenzie S."/>
            <person name="Amaro C."/>
        </authorList>
    </citation>
    <scope>NUCLEOTIDE SEQUENCE</scope>
</reference>
<evidence type="ECO:0000313" key="1">
    <source>
        <dbReference type="EMBL" id="JAH17098.1"/>
    </source>
</evidence>
<protein>
    <submittedName>
        <fullName evidence="1">Uncharacterized protein</fullName>
    </submittedName>
</protein>
<organism evidence="1">
    <name type="scientific">Anguilla anguilla</name>
    <name type="common">European freshwater eel</name>
    <name type="synonym">Muraena anguilla</name>
    <dbReference type="NCBI Taxonomy" id="7936"/>
    <lineage>
        <taxon>Eukaryota</taxon>
        <taxon>Metazoa</taxon>
        <taxon>Chordata</taxon>
        <taxon>Craniata</taxon>
        <taxon>Vertebrata</taxon>
        <taxon>Euteleostomi</taxon>
        <taxon>Actinopterygii</taxon>
        <taxon>Neopterygii</taxon>
        <taxon>Teleostei</taxon>
        <taxon>Anguilliformes</taxon>
        <taxon>Anguillidae</taxon>
        <taxon>Anguilla</taxon>
    </lineage>
</organism>
<dbReference type="EMBL" id="GBXM01091479">
    <property type="protein sequence ID" value="JAH17098.1"/>
    <property type="molecule type" value="Transcribed_RNA"/>
</dbReference>
<proteinExistence type="predicted"/>
<sequence length="25" mass="2864">MTVCRLDSMCSFGMSSWRRHTGSLD</sequence>
<name>A0A0E9QLZ6_ANGAN</name>
<reference evidence="1" key="1">
    <citation type="submission" date="2014-11" db="EMBL/GenBank/DDBJ databases">
        <authorList>
            <person name="Amaro Gonzalez C."/>
        </authorList>
    </citation>
    <scope>NUCLEOTIDE SEQUENCE</scope>
</reference>